<dbReference type="EC" id="3.1.-.-" evidence="3"/>
<dbReference type="GO" id="GO:0016787">
    <property type="term" value="F:hydrolase activity"/>
    <property type="evidence" value="ECO:0007669"/>
    <property type="project" value="UniProtKB-KW"/>
</dbReference>
<keyword evidence="1" id="KW-0732">Signal</keyword>
<keyword evidence="4" id="KW-1185">Reference proteome</keyword>
<feature type="chain" id="PRO_5046992767" evidence="1">
    <location>
        <begin position="31"/>
        <end position="326"/>
    </location>
</feature>
<dbReference type="SUPFAM" id="SSF56300">
    <property type="entry name" value="Metallo-dependent phosphatases"/>
    <property type="match status" value="1"/>
</dbReference>
<dbReference type="InterPro" id="IPR004843">
    <property type="entry name" value="Calcineurin-like_PHP"/>
</dbReference>
<feature type="domain" description="Calcineurin-like phosphoesterase" evidence="2">
    <location>
        <begin position="39"/>
        <end position="262"/>
    </location>
</feature>
<dbReference type="Pfam" id="PF00149">
    <property type="entry name" value="Metallophos"/>
    <property type="match status" value="1"/>
</dbReference>
<dbReference type="Gene3D" id="3.60.21.10">
    <property type="match status" value="1"/>
</dbReference>
<evidence type="ECO:0000256" key="1">
    <source>
        <dbReference type="SAM" id="SignalP"/>
    </source>
</evidence>
<comment type="caution">
    <text evidence="3">The sequence shown here is derived from an EMBL/GenBank/DDBJ whole genome shotgun (WGS) entry which is preliminary data.</text>
</comment>
<feature type="signal peptide" evidence="1">
    <location>
        <begin position="1"/>
        <end position="30"/>
    </location>
</feature>
<evidence type="ECO:0000313" key="3">
    <source>
        <dbReference type="EMBL" id="MFL0251454.1"/>
    </source>
</evidence>
<proteinExistence type="predicted"/>
<accession>A0ABW8TFZ7</accession>
<gene>
    <name evidence="3" type="ORF">ACJDT4_13620</name>
</gene>
<keyword evidence="3" id="KW-0378">Hydrolase</keyword>
<evidence type="ECO:0000313" key="4">
    <source>
        <dbReference type="Proteomes" id="UP001623592"/>
    </source>
</evidence>
<dbReference type="InterPro" id="IPR029052">
    <property type="entry name" value="Metallo-depent_PP-like"/>
</dbReference>
<dbReference type="CDD" id="cd00838">
    <property type="entry name" value="MPP_superfamily"/>
    <property type="match status" value="1"/>
</dbReference>
<evidence type="ECO:0000259" key="2">
    <source>
        <dbReference type="Pfam" id="PF00149"/>
    </source>
</evidence>
<name>A0ABW8TFZ7_9CLOT</name>
<dbReference type="RefSeq" id="WP_406788109.1">
    <property type="nucleotide sequence ID" value="NZ_JBJIAA010000010.1"/>
</dbReference>
<dbReference type="Proteomes" id="UP001623592">
    <property type="component" value="Unassembled WGS sequence"/>
</dbReference>
<dbReference type="EMBL" id="JBJIAA010000010">
    <property type="protein sequence ID" value="MFL0251454.1"/>
    <property type="molecule type" value="Genomic_DNA"/>
</dbReference>
<organism evidence="3 4">
    <name type="scientific">Clostridium neuense</name>
    <dbReference type="NCBI Taxonomy" id="1728934"/>
    <lineage>
        <taxon>Bacteria</taxon>
        <taxon>Bacillati</taxon>
        <taxon>Bacillota</taxon>
        <taxon>Clostridia</taxon>
        <taxon>Eubacteriales</taxon>
        <taxon>Clostridiaceae</taxon>
        <taxon>Clostridium</taxon>
    </lineage>
</organism>
<reference evidence="3 4" key="1">
    <citation type="submission" date="2024-11" db="EMBL/GenBank/DDBJ databases">
        <authorList>
            <person name="Heng Y.C."/>
            <person name="Lim A.C.H."/>
            <person name="Lee J.K.Y."/>
            <person name="Kittelmann S."/>
        </authorList>
    </citation>
    <scope>NUCLEOTIDE SEQUENCE [LARGE SCALE GENOMIC DNA]</scope>
    <source>
        <strain evidence="3 4">WILCCON 0114</strain>
    </source>
</reference>
<sequence length="326" mass="36209">MKKSKILLNLLVTTITTISLIAGTAVSASAHTLQYGFSVISDTHIGINDNSSHTQQAMTNTARALNCIKNNFPNDKCIVINGDVVDNYYDSSYSTLANIVNNANSSGKRLPYIYFNLGNHEFKKQGTYSSDPSDYNWCISQFVTQTRAIQVKLSPASNVSYSCRDTDKAYDLQHVNNTPFFFLGTDSIDWGSTNDCAYLNPDYQLNYLDNHIGSGLSFVFCHQPPYNTVDGSDSSNCITNTDDLSQVLNRHPKAIMFTAHTHLSFENSSDYGKLGVCPIFSSPSIYENSEGYHVNVYDDCVYVQGIKYLSNNNYATDGNWSTTVSR</sequence>
<protein>
    <submittedName>
        <fullName evidence="3">Metallophosphoesterase family protein</fullName>
        <ecNumber evidence="3">3.1.-.-</ecNumber>
    </submittedName>
</protein>